<feature type="compositionally biased region" description="Polar residues" evidence="1">
    <location>
        <begin position="674"/>
        <end position="699"/>
    </location>
</feature>
<feature type="region of interest" description="Disordered" evidence="1">
    <location>
        <begin position="288"/>
        <end position="382"/>
    </location>
</feature>
<feature type="domain" description="BRCT" evidence="2">
    <location>
        <begin position="390"/>
        <end position="474"/>
    </location>
</feature>
<feature type="region of interest" description="Disordered" evidence="1">
    <location>
        <begin position="495"/>
        <end position="581"/>
    </location>
</feature>
<reference evidence="3 4" key="1">
    <citation type="journal article" date="2019" name="Nat. Ecol. Evol.">
        <title>Megaphylogeny resolves global patterns of mushroom evolution.</title>
        <authorList>
            <person name="Varga T."/>
            <person name="Krizsan K."/>
            <person name="Foldi C."/>
            <person name="Dima B."/>
            <person name="Sanchez-Garcia M."/>
            <person name="Sanchez-Ramirez S."/>
            <person name="Szollosi G.J."/>
            <person name="Szarkandi J.G."/>
            <person name="Papp V."/>
            <person name="Albert L."/>
            <person name="Andreopoulos W."/>
            <person name="Angelini C."/>
            <person name="Antonin V."/>
            <person name="Barry K.W."/>
            <person name="Bougher N.L."/>
            <person name="Buchanan P."/>
            <person name="Buyck B."/>
            <person name="Bense V."/>
            <person name="Catcheside P."/>
            <person name="Chovatia M."/>
            <person name="Cooper J."/>
            <person name="Damon W."/>
            <person name="Desjardin D."/>
            <person name="Finy P."/>
            <person name="Geml J."/>
            <person name="Haridas S."/>
            <person name="Hughes K."/>
            <person name="Justo A."/>
            <person name="Karasinski D."/>
            <person name="Kautmanova I."/>
            <person name="Kiss B."/>
            <person name="Kocsube S."/>
            <person name="Kotiranta H."/>
            <person name="LaButti K.M."/>
            <person name="Lechner B.E."/>
            <person name="Liimatainen K."/>
            <person name="Lipzen A."/>
            <person name="Lukacs Z."/>
            <person name="Mihaltcheva S."/>
            <person name="Morgado L.N."/>
            <person name="Niskanen T."/>
            <person name="Noordeloos M.E."/>
            <person name="Ohm R.A."/>
            <person name="Ortiz-Santana B."/>
            <person name="Ovrebo C."/>
            <person name="Racz N."/>
            <person name="Riley R."/>
            <person name="Savchenko A."/>
            <person name="Shiryaev A."/>
            <person name="Soop K."/>
            <person name="Spirin V."/>
            <person name="Szebenyi C."/>
            <person name="Tomsovsky M."/>
            <person name="Tulloss R.E."/>
            <person name="Uehling J."/>
            <person name="Grigoriev I.V."/>
            <person name="Vagvolgyi C."/>
            <person name="Papp T."/>
            <person name="Martin F.M."/>
            <person name="Miettinen O."/>
            <person name="Hibbett D.S."/>
            <person name="Nagy L.G."/>
        </authorList>
    </citation>
    <scope>NUCLEOTIDE SEQUENCE [LARGE SCALE GENOMIC DNA]</scope>
    <source>
        <strain evidence="3 4">CBS 166.37</strain>
    </source>
</reference>
<name>A0A5C3M942_9AGAR</name>
<feature type="compositionally biased region" description="Polar residues" evidence="1">
    <location>
        <begin position="354"/>
        <end position="366"/>
    </location>
</feature>
<dbReference type="OrthoDB" id="426865at2759"/>
<organism evidence="3 4">
    <name type="scientific">Crucibulum laeve</name>
    <dbReference type="NCBI Taxonomy" id="68775"/>
    <lineage>
        <taxon>Eukaryota</taxon>
        <taxon>Fungi</taxon>
        <taxon>Dikarya</taxon>
        <taxon>Basidiomycota</taxon>
        <taxon>Agaricomycotina</taxon>
        <taxon>Agaricomycetes</taxon>
        <taxon>Agaricomycetidae</taxon>
        <taxon>Agaricales</taxon>
        <taxon>Agaricineae</taxon>
        <taxon>Nidulariaceae</taxon>
        <taxon>Crucibulum</taxon>
    </lineage>
</organism>
<feature type="compositionally biased region" description="Polar residues" evidence="1">
    <location>
        <begin position="547"/>
        <end position="556"/>
    </location>
</feature>
<feature type="compositionally biased region" description="Low complexity" evidence="1">
    <location>
        <begin position="172"/>
        <end position="185"/>
    </location>
</feature>
<dbReference type="Proteomes" id="UP000308652">
    <property type="component" value="Unassembled WGS sequence"/>
</dbReference>
<evidence type="ECO:0000313" key="4">
    <source>
        <dbReference type="Proteomes" id="UP000308652"/>
    </source>
</evidence>
<evidence type="ECO:0000313" key="3">
    <source>
        <dbReference type="EMBL" id="TFK41223.1"/>
    </source>
</evidence>
<dbReference type="Gene3D" id="3.40.50.10190">
    <property type="entry name" value="BRCT domain"/>
    <property type="match status" value="1"/>
</dbReference>
<dbReference type="STRING" id="68775.A0A5C3M942"/>
<proteinExistence type="predicted"/>
<protein>
    <recommendedName>
        <fullName evidence="2">BRCT domain-containing protein</fullName>
    </recommendedName>
</protein>
<feature type="region of interest" description="Disordered" evidence="1">
    <location>
        <begin position="774"/>
        <end position="799"/>
    </location>
</feature>
<evidence type="ECO:0000259" key="2">
    <source>
        <dbReference type="PROSITE" id="PS50172"/>
    </source>
</evidence>
<feature type="compositionally biased region" description="Low complexity" evidence="1">
    <location>
        <begin position="327"/>
        <end position="344"/>
    </location>
</feature>
<evidence type="ECO:0000256" key="1">
    <source>
        <dbReference type="SAM" id="MobiDB-lite"/>
    </source>
</evidence>
<dbReference type="SUPFAM" id="SSF52113">
    <property type="entry name" value="BRCT domain"/>
    <property type="match status" value="1"/>
</dbReference>
<gene>
    <name evidence="3" type="ORF">BDQ12DRAFT_431451</name>
</gene>
<dbReference type="PROSITE" id="PS50172">
    <property type="entry name" value="BRCT"/>
    <property type="match status" value="1"/>
</dbReference>
<feature type="region of interest" description="Disordered" evidence="1">
    <location>
        <begin position="114"/>
        <end position="199"/>
    </location>
</feature>
<keyword evidence="4" id="KW-1185">Reference proteome</keyword>
<feature type="compositionally biased region" description="Polar residues" evidence="1">
    <location>
        <begin position="301"/>
        <end position="311"/>
    </location>
</feature>
<dbReference type="InterPro" id="IPR036420">
    <property type="entry name" value="BRCT_dom_sf"/>
</dbReference>
<sequence length="799" mass="87087">MSAGPSSSQAEKLPPLYINGNGTPMQVFVEAGGIINRPRLVRRLKERGAAICHSPKDAQVVLLNPTSDQGRAFLRLWGGNANRVILEYKWEEGCRAKDRLLGADEDWGGYVAVDDGLPISQGDGEEDTNPIPRAREVRETPVEAPSSSLSARRSAPSISGSTSRRMSSDQRPPTSESSRSTPFTSQGSEPPSGSYAGNVVADASTQGGMAQFPFFGMQNMSMPFSQTQHMPTPGSQPQHIPNPATVAQNIADTARGYPPEVLYAMLQNFPMQQMFNYPYAGMQQPPFQNMGPPAVPVLNGNDMTQSPTPSDNSDRKPGGASPILPPSISRKFSESSASSSPTARRSSKGEGKQRSGSPSQTSTSHPFNDHRKSVASSSQSGKIFTSESGEGLSFFVQIDMHNRFNVVNSIKKNGGKISNSHTTADYTVLYSRTPSFKLLCEQAVEAETPIIVTSQFVHDCVKQGSLLDASSYFHEAAIHAKAARDVAKDAAAAKEAKIATPKGGKAGSGLSRKEGKGEKERSRLHKNEKQREYARKRKLEEGGSVRQPKSSKIQKTQKVERVPRSPTPPTETLPRGGGSTHFLYTQDEHAYVLKYLKVLLEREHTASDASLAAALYKKMPHHPVGSWKSYLARTIPNELAEIKKKAGIAYRKIKSQEETLLAEAQVGSQREENMSTSTPARSTGETSVDTSPPSTLDTGLQTKQDELDDIEFLANFFAFEGGDEDGQDDTEVWASLKKMATCKTAPSWEEFWNIRNKEVNARYEHLLATSEMQAVTNNNSNNEDDISLGRTDFQPPPSS</sequence>
<feature type="compositionally biased region" description="Basic and acidic residues" evidence="1">
    <location>
        <begin position="511"/>
        <end position="543"/>
    </location>
</feature>
<dbReference type="AlphaFoldDB" id="A0A5C3M942"/>
<dbReference type="InterPro" id="IPR001357">
    <property type="entry name" value="BRCT_dom"/>
</dbReference>
<dbReference type="EMBL" id="ML213595">
    <property type="protein sequence ID" value="TFK41223.1"/>
    <property type="molecule type" value="Genomic_DNA"/>
</dbReference>
<feature type="region of interest" description="Disordered" evidence="1">
    <location>
        <begin position="663"/>
        <end position="699"/>
    </location>
</feature>
<accession>A0A5C3M942</accession>
<feature type="compositionally biased region" description="Low complexity" evidence="1">
    <location>
        <begin position="144"/>
        <end position="165"/>
    </location>
</feature>
<dbReference type="Pfam" id="PF16589">
    <property type="entry name" value="BRCT_2"/>
    <property type="match status" value="1"/>
</dbReference>